<dbReference type="SUPFAM" id="SSF82171">
    <property type="entry name" value="DPP6 N-terminal domain-like"/>
    <property type="match status" value="1"/>
</dbReference>
<dbReference type="Gene3D" id="1.10.10.10">
    <property type="entry name" value="Winged helix-like DNA-binding domain superfamily/Winged helix DNA-binding domain"/>
    <property type="match status" value="1"/>
</dbReference>
<dbReference type="Pfam" id="PF00486">
    <property type="entry name" value="Trans_reg_C"/>
    <property type="match status" value="1"/>
</dbReference>
<dbReference type="CDD" id="cd00383">
    <property type="entry name" value="trans_reg_C"/>
    <property type="match status" value="1"/>
</dbReference>
<sequence>MKDKSKLGFSLGSCHIDPSDNSILFQTQGDESSSNESAKVSLQPKFIEVLSYLALRYPNVVTRDELITQVWEGNAYVGTKALTNAIWHLRQQLSPLDVEGGVIETVRKAGYRLLLPPIYDQLDDTEEDLLQTTETKLQHANQRLRLTAMVLGAVAVVGCLFIGMHLYQDKRRMTDTQMTVLTRDPGSERYPRLSHDRRWLVYGASRPGVTSSLYLKDFKREDVPARQLTPSSSSELRAVWSLDDTKLFFASRSHATGKCTITQLTLATNEMLALAPCSTDMAAIDISPDGQYLAYISSHETDKVGGIYRLPLAKADAKSERLSCESQCNYEDRDLAFSPDGKWLAIARRFSNISEDIFIRDLANANEKRLTQGLEDIRGLSWTPNSQALVFATEDSGSRNGFTIDIETAHIRPLDVEGMSYPSSVSDEGELVYHQYRRQFQMAYFSLGDKVPGSLFPLLYSGVSHRNPNYSPEAGRIVFVSSDTGYNEIWTSDIKGQKLEQHTQLKSRVAYPRWSPDGSKIAFIAPDDRNEGNRIFILDLTNKNITALASSYHSHGRPSWNWQGTAVLASTSDGITEFYLDNSAPKVISPLSMAVGFAKSATELVFSRYGGNGLWQLDLTQPEQVEELISSKVFRAGNNWVLTADGVYFKSSNGNEQRLNYWEASSQQVTPLLRVPRSSLSGFGSMTYIPESNRLVMTLDGFPQRDIILLKHKLLKSF</sequence>
<keyword evidence="4" id="KW-0472">Membrane</keyword>
<keyword evidence="4" id="KW-0812">Transmembrane</keyword>
<dbReference type="KEGG" id="sdeo:D0436_16220"/>
<dbReference type="Pfam" id="PF07676">
    <property type="entry name" value="PD40"/>
    <property type="match status" value="3"/>
</dbReference>
<name>A0A5B8QZ05_9GAMM</name>
<evidence type="ECO:0000259" key="5">
    <source>
        <dbReference type="PROSITE" id="PS51755"/>
    </source>
</evidence>
<keyword evidence="2 3" id="KW-0238">DNA-binding</keyword>
<evidence type="ECO:0000256" key="3">
    <source>
        <dbReference type="PROSITE-ProRule" id="PRU01091"/>
    </source>
</evidence>
<feature type="transmembrane region" description="Helical" evidence="4">
    <location>
        <begin position="146"/>
        <end position="167"/>
    </location>
</feature>
<dbReference type="PANTHER" id="PTHR36842">
    <property type="entry name" value="PROTEIN TOLB HOMOLOG"/>
    <property type="match status" value="1"/>
</dbReference>
<dbReference type="SUPFAM" id="SSF46894">
    <property type="entry name" value="C-terminal effector domain of the bipartite response regulators"/>
    <property type="match status" value="1"/>
</dbReference>
<evidence type="ECO:0000313" key="6">
    <source>
        <dbReference type="EMBL" id="QDZ91880.1"/>
    </source>
</evidence>
<feature type="domain" description="OmpR/PhoB-type" evidence="5">
    <location>
        <begin position="11"/>
        <end position="115"/>
    </location>
</feature>
<comment type="similarity">
    <text evidence="1">Belongs to the TolB family.</text>
</comment>
<dbReference type="RefSeq" id="WP_208659662.1">
    <property type="nucleotide sequence ID" value="NZ_CP031775.2"/>
</dbReference>
<dbReference type="InterPro" id="IPR036388">
    <property type="entry name" value="WH-like_DNA-bd_sf"/>
</dbReference>
<reference evidence="6 7" key="1">
    <citation type="journal article" date="2019" name="Ecotoxicol. Environ. Saf.">
        <title>Microbial characterization of heavy metal resistant bacterial strains isolated from an electroplating wastewater treatment plant.</title>
        <authorList>
            <person name="Cai X."/>
            <person name="Zheng X."/>
            <person name="Zhang D."/>
            <person name="Iqbal W."/>
            <person name="Liu C."/>
            <person name="Yang B."/>
            <person name="Zhao X."/>
            <person name="Lu X."/>
            <person name="Mao Y."/>
        </authorList>
    </citation>
    <scope>NUCLEOTIDE SEQUENCE [LARGE SCALE GENOMIC DNA]</scope>
    <source>
        <strain evidence="6 7">Ni1-3</strain>
    </source>
</reference>
<keyword evidence="4" id="KW-1133">Transmembrane helix</keyword>
<dbReference type="GO" id="GO:0003677">
    <property type="term" value="F:DNA binding"/>
    <property type="evidence" value="ECO:0007669"/>
    <property type="project" value="UniProtKB-UniRule"/>
</dbReference>
<evidence type="ECO:0000256" key="1">
    <source>
        <dbReference type="ARBA" id="ARBA00009820"/>
    </source>
</evidence>
<proteinExistence type="inferred from homology"/>
<dbReference type="GO" id="GO:0000160">
    <property type="term" value="P:phosphorelay signal transduction system"/>
    <property type="evidence" value="ECO:0007669"/>
    <property type="project" value="InterPro"/>
</dbReference>
<evidence type="ECO:0000256" key="2">
    <source>
        <dbReference type="ARBA" id="ARBA00023125"/>
    </source>
</evidence>
<dbReference type="GO" id="GO:0006355">
    <property type="term" value="P:regulation of DNA-templated transcription"/>
    <property type="evidence" value="ECO:0007669"/>
    <property type="project" value="InterPro"/>
</dbReference>
<dbReference type="InterPro" id="IPR011042">
    <property type="entry name" value="6-blade_b-propeller_TolB-like"/>
</dbReference>
<dbReference type="AlphaFoldDB" id="A0A5B8QZ05"/>
<dbReference type="Gene3D" id="2.120.10.30">
    <property type="entry name" value="TolB, C-terminal domain"/>
    <property type="match status" value="3"/>
</dbReference>
<dbReference type="SMART" id="SM00862">
    <property type="entry name" value="Trans_reg_C"/>
    <property type="match status" value="1"/>
</dbReference>
<protein>
    <submittedName>
        <fullName evidence="6">Winged helix-turn-helix domain-containing protein</fullName>
    </submittedName>
</protein>
<accession>A0A5B8QZ05</accession>
<evidence type="ECO:0000256" key="4">
    <source>
        <dbReference type="SAM" id="Phobius"/>
    </source>
</evidence>
<dbReference type="Proteomes" id="UP000321124">
    <property type="component" value="Chromosome"/>
</dbReference>
<dbReference type="InterPro" id="IPR011659">
    <property type="entry name" value="WD40"/>
</dbReference>
<evidence type="ECO:0000313" key="7">
    <source>
        <dbReference type="Proteomes" id="UP000321124"/>
    </source>
</evidence>
<organism evidence="6 7">
    <name type="scientific">Shewanella decolorationis</name>
    <dbReference type="NCBI Taxonomy" id="256839"/>
    <lineage>
        <taxon>Bacteria</taxon>
        <taxon>Pseudomonadati</taxon>
        <taxon>Pseudomonadota</taxon>
        <taxon>Gammaproteobacteria</taxon>
        <taxon>Alteromonadales</taxon>
        <taxon>Shewanellaceae</taxon>
        <taxon>Shewanella</taxon>
    </lineage>
</organism>
<dbReference type="InterPro" id="IPR001867">
    <property type="entry name" value="OmpR/PhoB-type_DNA-bd"/>
</dbReference>
<dbReference type="EMBL" id="CP031775">
    <property type="protein sequence ID" value="QDZ91880.1"/>
    <property type="molecule type" value="Genomic_DNA"/>
</dbReference>
<dbReference type="PANTHER" id="PTHR36842:SF1">
    <property type="entry name" value="PROTEIN TOLB"/>
    <property type="match status" value="1"/>
</dbReference>
<feature type="DNA-binding region" description="OmpR/PhoB-type" evidence="3">
    <location>
        <begin position="11"/>
        <end position="115"/>
    </location>
</feature>
<dbReference type="InterPro" id="IPR016032">
    <property type="entry name" value="Sig_transdc_resp-reg_C-effctor"/>
</dbReference>
<gene>
    <name evidence="6" type="ORF">D0436_16220</name>
</gene>
<dbReference type="PROSITE" id="PS51755">
    <property type="entry name" value="OMPR_PHOB"/>
    <property type="match status" value="1"/>
</dbReference>